<gene>
    <name evidence="19" type="ORF">FGU71_06875</name>
</gene>
<keyword evidence="6 14" id="KW-0479">Metal-binding</keyword>
<evidence type="ECO:0000256" key="17">
    <source>
        <dbReference type="PROSITE-ProRule" id="PRU00703"/>
    </source>
</evidence>
<dbReference type="Proteomes" id="UP000316343">
    <property type="component" value="Unassembled WGS sequence"/>
</dbReference>
<dbReference type="GO" id="GO:0005886">
    <property type="term" value="C:plasma membrane"/>
    <property type="evidence" value="ECO:0007669"/>
    <property type="project" value="UniProtKB-SubCell"/>
</dbReference>
<keyword evidence="7" id="KW-0677">Repeat</keyword>
<dbReference type="PANTHER" id="PTHR39188">
    <property type="entry name" value="MEMBRANE-ASSOCIATED ZINC METALLOPROTEASE M50B"/>
    <property type="match status" value="1"/>
</dbReference>
<dbReference type="InterPro" id="IPR016483">
    <property type="entry name" value="UCP006404_Pept_M50_CBS"/>
</dbReference>
<dbReference type="PIRSF" id="PIRSF006404">
    <property type="entry name" value="UCP006404_Pept_M50_CBS"/>
    <property type="match status" value="1"/>
</dbReference>
<evidence type="ECO:0000256" key="12">
    <source>
        <dbReference type="ARBA" id="ARBA00023122"/>
    </source>
</evidence>
<feature type="binding site" evidence="16">
    <location>
        <position position="62"/>
    </location>
    <ligand>
        <name>Zn(2+)</name>
        <dbReference type="ChEBI" id="CHEBI:29105"/>
        <note>catalytic</note>
    </ligand>
</feature>
<dbReference type="CDD" id="cd06161">
    <property type="entry name" value="S2P-M50_SpoIVFB"/>
    <property type="match status" value="1"/>
</dbReference>
<feature type="transmembrane region" description="Helical" evidence="14">
    <location>
        <begin position="21"/>
        <end position="38"/>
    </location>
</feature>
<dbReference type="InterPro" id="IPR046342">
    <property type="entry name" value="CBS_dom_sf"/>
</dbReference>
<dbReference type="GO" id="GO:0008237">
    <property type="term" value="F:metallopeptidase activity"/>
    <property type="evidence" value="ECO:0007669"/>
    <property type="project" value="UniProtKB-UniRule"/>
</dbReference>
<feature type="transmembrane region" description="Helical" evidence="14">
    <location>
        <begin position="44"/>
        <end position="63"/>
    </location>
</feature>
<keyword evidence="11 14" id="KW-0482">Metalloprotease</keyword>
<proteinExistence type="inferred from homology"/>
<dbReference type="OrthoDB" id="9807125at2"/>
<accession>A0A547PBU7</accession>
<feature type="transmembrane region" description="Helical" evidence="14">
    <location>
        <begin position="190"/>
        <end position="217"/>
    </location>
</feature>
<dbReference type="InterPro" id="IPR000644">
    <property type="entry name" value="CBS_dom"/>
</dbReference>
<evidence type="ECO:0000256" key="6">
    <source>
        <dbReference type="ARBA" id="ARBA00022723"/>
    </source>
</evidence>
<evidence type="ECO:0000256" key="16">
    <source>
        <dbReference type="PIRSR" id="PIRSR006404-2"/>
    </source>
</evidence>
<evidence type="ECO:0000256" key="3">
    <source>
        <dbReference type="ARBA" id="ARBA00022475"/>
    </source>
</evidence>
<evidence type="ECO:0000256" key="9">
    <source>
        <dbReference type="ARBA" id="ARBA00022833"/>
    </source>
</evidence>
<feature type="binding site" evidence="16">
    <location>
        <position position="161"/>
    </location>
    <ligand>
        <name>Zn(2+)</name>
        <dbReference type="ChEBI" id="CHEBI:29105"/>
        <note>catalytic</note>
    </ligand>
</feature>
<evidence type="ECO:0000256" key="1">
    <source>
        <dbReference type="ARBA" id="ARBA00004651"/>
    </source>
</evidence>
<evidence type="ECO:0000313" key="20">
    <source>
        <dbReference type="Proteomes" id="UP000316343"/>
    </source>
</evidence>
<evidence type="ECO:0000256" key="8">
    <source>
        <dbReference type="ARBA" id="ARBA00022801"/>
    </source>
</evidence>
<evidence type="ECO:0000256" key="5">
    <source>
        <dbReference type="ARBA" id="ARBA00022692"/>
    </source>
</evidence>
<dbReference type="GO" id="GO:0046872">
    <property type="term" value="F:metal ion binding"/>
    <property type="evidence" value="ECO:0007669"/>
    <property type="project" value="UniProtKB-UniRule"/>
</dbReference>
<evidence type="ECO:0000256" key="15">
    <source>
        <dbReference type="PIRSR" id="PIRSR006404-1"/>
    </source>
</evidence>
<keyword evidence="8 14" id="KW-0378">Hydrolase</keyword>
<feature type="transmembrane region" description="Helical" evidence="14">
    <location>
        <begin position="138"/>
        <end position="158"/>
    </location>
</feature>
<reference evidence="19 20" key="1">
    <citation type="submission" date="2019-06" db="EMBL/GenBank/DDBJ databases">
        <title>Erythrobacter insulae sp. nov., isolated from a tidal flat.</title>
        <authorList>
            <person name="Yoon J.-H."/>
        </authorList>
    </citation>
    <scope>NUCLEOTIDE SEQUENCE [LARGE SCALE GENOMIC DNA]</scope>
    <source>
        <strain evidence="19 20">JBTF-M21</strain>
    </source>
</reference>
<keyword evidence="10 14" id="KW-1133">Transmembrane helix</keyword>
<comment type="cofactor">
    <cofactor evidence="14 16">
        <name>Zn(2+)</name>
        <dbReference type="ChEBI" id="CHEBI:29105"/>
    </cofactor>
    <text evidence="14 16">Binds 1 zinc ion per subunit.</text>
</comment>
<comment type="subcellular location">
    <subcellularLocation>
        <location evidence="1 14">Cell membrane</location>
        <topology evidence="1 14">Multi-pass membrane protein</topology>
    </subcellularLocation>
</comment>
<keyword evidence="12 17" id="KW-0129">CBS domain</keyword>
<name>A0A547PBU7_9SPHN</name>
<dbReference type="CDD" id="cd02205">
    <property type="entry name" value="CBS_pair_SF"/>
    <property type="match status" value="1"/>
</dbReference>
<evidence type="ECO:0000313" key="19">
    <source>
        <dbReference type="EMBL" id="TRD11612.1"/>
    </source>
</evidence>
<evidence type="ECO:0000256" key="2">
    <source>
        <dbReference type="ARBA" id="ARBA00007931"/>
    </source>
</evidence>
<sequence length="374" mass="40267">MFRSVTIGHVNETAIRLHWSFLALLAILAVTVFLSLGPEAAVQIMALLTFIFACVVLHEFGHITMARKFGIRTPEVLVLPVGGLAKLQRIPEEPRKELAIAIAGPAVNFVLFGLLSLALGRSPEPAAIARMTDPDANLLEQLALFNLVVGLFNLLPAFPMDGGRIFRALLAFFVPHRIATAIAAKVGQALAIGLALIGFFTGAVLLVFIGAFVFLAATQEARIVMLRHAIGGTPIGTVMASDHPRFHPCDRIGMVAETLPHTDAAEFPVLDDDGVLVGIISQKNLLEMLAKSGPAARVSSAMRRDIPILSISKRAREAAMLIEGGAPAVGVIDRNGRHLGLVTLPNLFDKLAIETAMDVRRRLGKSWRKSWGNR</sequence>
<evidence type="ECO:0000256" key="13">
    <source>
        <dbReference type="ARBA" id="ARBA00023136"/>
    </source>
</evidence>
<evidence type="ECO:0000256" key="14">
    <source>
        <dbReference type="PIRNR" id="PIRNR006404"/>
    </source>
</evidence>
<protein>
    <recommendedName>
        <fullName evidence="14">Zinc metalloprotease</fullName>
    </recommendedName>
</protein>
<dbReference type="AlphaFoldDB" id="A0A547PBU7"/>
<dbReference type="GO" id="GO:0006508">
    <property type="term" value="P:proteolysis"/>
    <property type="evidence" value="ECO:0007669"/>
    <property type="project" value="UniProtKB-KW"/>
</dbReference>
<keyword evidence="4 14" id="KW-0645">Protease</keyword>
<keyword evidence="9 14" id="KW-0862">Zinc</keyword>
<dbReference type="Gene3D" id="3.10.580.10">
    <property type="entry name" value="CBS-domain"/>
    <property type="match status" value="1"/>
</dbReference>
<dbReference type="PROSITE" id="PS51371">
    <property type="entry name" value="CBS"/>
    <property type="match status" value="1"/>
</dbReference>
<organism evidence="19 20">
    <name type="scientific">Erythrobacter insulae</name>
    <dbReference type="NCBI Taxonomy" id="2584124"/>
    <lineage>
        <taxon>Bacteria</taxon>
        <taxon>Pseudomonadati</taxon>
        <taxon>Pseudomonadota</taxon>
        <taxon>Alphaproteobacteria</taxon>
        <taxon>Sphingomonadales</taxon>
        <taxon>Erythrobacteraceae</taxon>
        <taxon>Erythrobacter/Porphyrobacter group</taxon>
        <taxon>Erythrobacter</taxon>
    </lineage>
</organism>
<dbReference type="Pfam" id="PF00571">
    <property type="entry name" value="CBS"/>
    <property type="match status" value="2"/>
</dbReference>
<dbReference type="EMBL" id="VHJK01000001">
    <property type="protein sequence ID" value="TRD11612.1"/>
    <property type="molecule type" value="Genomic_DNA"/>
</dbReference>
<comment type="caution">
    <text evidence="19">The sequence shown here is derived from an EMBL/GenBank/DDBJ whole genome shotgun (WGS) entry which is preliminary data.</text>
</comment>
<evidence type="ECO:0000256" key="11">
    <source>
        <dbReference type="ARBA" id="ARBA00023049"/>
    </source>
</evidence>
<feature type="binding site" evidence="16">
    <location>
        <position position="58"/>
    </location>
    <ligand>
        <name>Zn(2+)</name>
        <dbReference type="ChEBI" id="CHEBI:29105"/>
        <note>catalytic</note>
    </ligand>
</feature>
<dbReference type="Pfam" id="PF02163">
    <property type="entry name" value="Peptidase_M50"/>
    <property type="match status" value="2"/>
</dbReference>
<evidence type="ECO:0000256" key="10">
    <source>
        <dbReference type="ARBA" id="ARBA00022989"/>
    </source>
</evidence>
<dbReference type="SUPFAM" id="SSF54631">
    <property type="entry name" value="CBS-domain pair"/>
    <property type="match status" value="1"/>
</dbReference>
<keyword evidence="5 14" id="KW-0812">Transmembrane</keyword>
<evidence type="ECO:0000259" key="18">
    <source>
        <dbReference type="PROSITE" id="PS51371"/>
    </source>
</evidence>
<keyword evidence="20" id="KW-1185">Reference proteome</keyword>
<dbReference type="InterPro" id="IPR008915">
    <property type="entry name" value="Peptidase_M50"/>
</dbReference>
<evidence type="ECO:0000256" key="4">
    <source>
        <dbReference type="ARBA" id="ARBA00022670"/>
    </source>
</evidence>
<keyword evidence="13 14" id="KW-0472">Membrane</keyword>
<feature type="transmembrane region" description="Helical" evidence="14">
    <location>
        <begin position="98"/>
        <end position="118"/>
    </location>
</feature>
<dbReference type="RefSeq" id="WP_142787886.1">
    <property type="nucleotide sequence ID" value="NZ_VHJK01000001.1"/>
</dbReference>
<evidence type="ECO:0000256" key="7">
    <source>
        <dbReference type="ARBA" id="ARBA00022737"/>
    </source>
</evidence>
<keyword evidence="3 14" id="KW-1003">Cell membrane</keyword>
<feature type="active site" evidence="15">
    <location>
        <position position="59"/>
    </location>
</feature>
<feature type="domain" description="CBS" evidence="18">
    <location>
        <begin position="239"/>
        <end position="295"/>
    </location>
</feature>
<comment type="similarity">
    <text evidence="2 14">Belongs to the peptidase M50B family.</text>
</comment>
<dbReference type="PANTHER" id="PTHR39188:SF3">
    <property type="entry name" value="STAGE IV SPORULATION PROTEIN FB"/>
    <property type="match status" value="1"/>
</dbReference>